<dbReference type="EMBL" id="VJND01000008">
    <property type="protein sequence ID" value="TSE25228.1"/>
    <property type="molecule type" value="Genomic_DNA"/>
</dbReference>
<name>A0A554WNS1_9BURK</name>
<dbReference type="InterPro" id="IPR036412">
    <property type="entry name" value="HAD-like_sf"/>
</dbReference>
<dbReference type="Pfam" id="PF00122">
    <property type="entry name" value="E1-E2_ATPase"/>
    <property type="match status" value="1"/>
</dbReference>
<evidence type="ECO:0000256" key="10">
    <source>
        <dbReference type="ARBA" id="ARBA00022842"/>
    </source>
</evidence>
<dbReference type="GO" id="GO:0012505">
    <property type="term" value="C:endomembrane system"/>
    <property type="evidence" value="ECO:0007669"/>
    <property type="project" value="UniProtKB-SubCell"/>
</dbReference>
<dbReference type="Pfam" id="PF08282">
    <property type="entry name" value="Hydrolase_3"/>
    <property type="match status" value="1"/>
</dbReference>
<dbReference type="SFLD" id="SFLDS00003">
    <property type="entry name" value="Haloacid_Dehalogenase"/>
    <property type="match status" value="1"/>
</dbReference>
<proteinExistence type="predicted"/>
<dbReference type="AlphaFoldDB" id="A0A554WNS1"/>
<evidence type="ECO:0000256" key="1">
    <source>
        <dbReference type="ARBA" id="ARBA00004127"/>
    </source>
</evidence>
<evidence type="ECO:0000256" key="3">
    <source>
        <dbReference type="ARBA" id="ARBA00022448"/>
    </source>
</evidence>
<keyword evidence="11" id="KW-1278">Translocase</keyword>
<keyword evidence="6" id="KW-0479">Metal-binding</keyword>
<dbReference type="SUPFAM" id="SSF81660">
    <property type="entry name" value="Metal cation-transporting ATPase, ATP-binding domain N"/>
    <property type="match status" value="1"/>
</dbReference>
<dbReference type="SFLD" id="SFLDF00027">
    <property type="entry name" value="p-type_atpase"/>
    <property type="match status" value="1"/>
</dbReference>
<dbReference type="Proteomes" id="UP000320225">
    <property type="component" value="Unassembled WGS sequence"/>
</dbReference>
<keyword evidence="3" id="KW-0813">Transport</keyword>
<evidence type="ECO:0000256" key="12">
    <source>
        <dbReference type="ARBA" id="ARBA00022989"/>
    </source>
</evidence>
<dbReference type="SUPFAM" id="SSF81665">
    <property type="entry name" value="Calcium ATPase, transmembrane domain M"/>
    <property type="match status" value="1"/>
</dbReference>
<evidence type="ECO:0000313" key="19">
    <source>
        <dbReference type="EMBL" id="TSE25228.1"/>
    </source>
</evidence>
<keyword evidence="5 17" id="KW-0812">Transmembrane</keyword>
<feature type="transmembrane region" description="Helical" evidence="17">
    <location>
        <begin position="255"/>
        <end position="274"/>
    </location>
</feature>
<keyword evidence="10" id="KW-0460">Magnesium</keyword>
<dbReference type="Pfam" id="PF13246">
    <property type="entry name" value="Cation_ATPase"/>
    <property type="match status" value="1"/>
</dbReference>
<feature type="transmembrane region" description="Helical" evidence="17">
    <location>
        <begin position="68"/>
        <end position="86"/>
    </location>
</feature>
<dbReference type="Pfam" id="PF00689">
    <property type="entry name" value="Cation_ATPase_C"/>
    <property type="match status" value="1"/>
</dbReference>
<dbReference type="InterPro" id="IPR023299">
    <property type="entry name" value="ATPase_P-typ_cyto_dom_N"/>
</dbReference>
<keyword evidence="20" id="KW-1185">Reference proteome</keyword>
<keyword evidence="13" id="KW-0186">Copper</keyword>
<dbReference type="InterPro" id="IPR044492">
    <property type="entry name" value="P_typ_ATPase_HD_dom"/>
</dbReference>
<dbReference type="Gene3D" id="3.40.50.1000">
    <property type="entry name" value="HAD superfamily/HAD-like"/>
    <property type="match status" value="1"/>
</dbReference>
<keyword evidence="4" id="KW-0597">Phosphoprotein</keyword>
<keyword evidence="12 17" id="KW-1133">Transmembrane helix</keyword>
<evidence type="ECO:0000256" key="17">
    <source>
        <dbReference type="SAM" id="Phobius"/>
    </source>
</evidence>
<evidence type="ECO:0000256" key="11">
    <source>
        <dbReference type="ARBA" id="ARBA00022967"/>
    </source>
</evidence>
<evidence type="ECO:0000256" key="2">
    <source>
        <dbReference type="ARBA" id="ARBA00012517"/>
    </source>
</evidence>
<dbReference type="Gene3D" id="1.20.1110.10">
    <property type="entry name" value="Calcium-transporting ATPase, transmembrane domain"/>
    <property type="match status" value="1"/>
</dbReference>
<feature type="transmembrane region" description="Helical" evidence="17">
    <location>
        <begin position="92"/>
        <end position="108"/>
    </location>
</feature>
<evidence type="ECO:0000259" key="18">
    <source>
        <dbReference type="SMART" id="SM00831"/>
    </source>
</evidence>
<keyword evidence="15 17" id="KW-0472">Membrane</keyword>
<dbReference type="EC" id="7.2.2.8" evidence="2"/>
<dbReference type="InterPro" id="IPR001757">
    <property type="entry name" value="P_typ_ATPase"/>
</dbReference>
<evidence type="ECO:0000256" key="4">
    <source>
        <dbReference type="ARBA" id="ARBA00022553"/>
    </source>
</evidence>
<evidence type="ECO:0000256" key="14">
    <source>
        <dbReference type="ARBA" id="ARBA00023065"/>
    </source>
</evidence>
<evidence type="ECO:0000256" key="6">
    <source>
        <dbReference type="ARBA" id="ARBA00022723"/>
    </source>
</evidence>
<feature type="transmembrane region" description="Helical" evidence="17">
    <location>
        <begin position="848"/>
        <end position="867"/>
    </location>
</feature>
<gene>
    <name evidence="19" type="primary">ctpF</name>
    <name evidence="19" type="ORF">Tsedi_01474</name>
</gene>
<evidence type="ECO:0000313" key="20">
    <source>
        <dbReference type="Proteomes" id="UP000320225"/>
    </source>
</evidence>
<dbReference type="SFLD" id="SFLDG00002">
    <property type="entry name" value="C1.7:_P-type_atpase_like"/>
    <property type="match status" value="1"/>
</dbReference>
<keyword evidence="8" id="KW-0187">Copper transport</keyword>
<dbReference type="Gene3D" id="3.40.1110.10">
    <property type="entry name" value="Calcium-transporting ATPase, cytoplasmic domain N"/>
    <property type="match status" value="1"/>
</dbReference>
<evidence type="ECO:0000256" key="7">
    <source>
        <dbReference type="ARBA" id="ARBA00022741"/>
    </source>
</evidence>
<dbReference type="FunFam" id="3.40.50.1000:FF:000144">
    <property type="entry name" value="copper-transporting ATPase 1 isoform X2"/>
    <property type="match status" value="1"/>
</dbReference>
<keyword evidence="19" id="KW-0378">Hydrolase</keyword>
<dbReference type="InterPro" id="IPR008250">
    <property type="entry name" value="ATPase_P-typ_transduc_dom_A_sf"/>
</dbReference>
<dbReference type="InterPro" id="IPR059000">
    <property type="entry name" value="ATPase_P-type_domA"/>
</dbReference>
<keyword evidence="9" id="KW-0067">ATP-binding</keyword>
<comment type="catalytic activity">
    <reaction evidence="16">
        <text>Cu(+)(in) + ATP + H2O = Cu(+)(out) + ADP + phosphate + H(+)</text>
        <dbReference type="Rhea" id="RHEA:25792"/>
        <dbReference type="ChEBI" id="CHEBI:15377"/>
        <dbReference type="ChEBI" id="CHEBI:15378"/>
        <dbReference type="ChEBI" id="CHEBI:30616"/>
        <dbReference type="ChEBI" id="CHEBI:43474"/>
        <dbReference type="ChEBI" id="CHEBI:49552"/>
        <dbReference type="ChEBI" id="CHEBI:456216"/>
        <dbReference type="EC" id="7.2.2.8"/>
    </reaction>
</comment>
<feature type="transmembrane region" description="Helical" evidence="17">
    <location>
        <begin position="879"/>
        <end position="898"/>
    </location>
</feature>
<keyword evidence="7" id="KW-0547">Nucleotide-binding</keyword>
<dbReference type="NCBIfam" id="TIGR01494">
    <property type="entry name" value="ATPase_P-type"/>
    <property type="match status" value="2"/>
</dbReference>
<dbReference type="RefSeq" id="WP_143895210.1">
    <property type="nucleotide sequence ID" value="NZ_VJND01000008.1"/>
</dbReference>
<evidence type="ECO:0000256" key="9">
    <source>
        <dbReference type="ARBA" id="ARBA00022840"/>
    </source>
</evidence>
<comment type="caution">
    <text evidence="19">The sequence shown here is derived from an EMBL/GenBank/DDBJ whole genome shotgun (WGS) entry which is preliminary data.</text>
</comment>
<dbReference type="PRINTS" id="PR00119">
    <property type="entry name" value="CATATPASE"/>
</dbReference>
<evidence type="ECO:0000256" key="16">
    <source>
        <dbReference type="ARBA" id="ARBA00049289"/>
    </source>
</evidence>
<feature type="transmembrane region" description="Helical" evidence="17">
    <location>
        <begin position="736"/>
        <end position="754"/>
    </location>
</feature>
<reference evidence="19 20" key="1">
    <citation type="submission" date="2019-07" db="EMBL/GenBank/DDBJ databases">
        <title>Tepidimonas sediminis YIM 72259 draft genome.</title>
        <authorList>
            <person name="Da Costa M.S."/>
            <person name="Froufe H.J.C."/>
            <person name="Egas C."/>
            <person name="Albuquerque L."/>
        </authorList>
    </citation>
    <scope>NUCLEOTIDE SEQUENCE [LARGE SCALE GENOMIC DNA]</scope>
    <source>
        <strain evidence="19 20">YIM 72259</strain>
    </source>
</reference>
<evidence type="ECO:0000256" key="5">
    <source>
        <dbReference type="ARBA" id="ARBA00022692"/>
    </source>
</evidence>
<dbReference type="GO" id="GO:0016887">
    <property type="term" value="F:ATP hydrolysis activity"/>
    <property type="evidence" value="ECO:0007669"/>
    <property type="project" value="InterPro"/>
</dbReference>
<evidence type="ECO:0000256" key="13">
    <source>
        <dbReference type="ARBA" id="ARBA00023008"/>
    </source>
</evidence>
<evidence type="ECO:0000256" key="15">
    <source>
        <dbReference type="ARBA" id="ARBA00023136"/>
    </source>
</evidence>
<keyword evidence="14" id="KW-0406">Ion transport</keyword>
<dbReference type="GO" id="GO:0140581">
    <property type="term" value="F:P-type monovalent copper transporter activity"/>
    <property type="evidence" value="ECO:0007669"/>
    <property type="project" value="UniProtKB-EC"/>
</dbReference>
<dbReference type="OrthoDB" id="9814270at2"/>
<dbReference type="PANTHER" id="PTHR42861">
    <property type="entry name" value="CALCIUM-TRANSPORTING ATPASE"/>
    <property type="match status" value="1"/>
</dbReference>
<organism evidence="19 20">
    <name type="scientific">Tepidimonas sediminis</name>
    <dbReference type="NCBI Taxonomy" id="2588941"/>
    <lineage>
        <taxon>Bacteria</taxon>
        <taxon>Pseudomonadati</taxon>
        <taxon>Pseudomonadota</taxon>
        <taxon>Betaproteobacteria</taxon>
        <taxon>Burkholderiales</taxon>
        <taxon>Tepidimonas</taxon>
    </lineage>
</organism>
<dbReference type="Pfam" id="PF00690">
    <property type="entry name" value="Cation_ATPase_N"/>
    <property type="match status" value="1"/>
</dbReference>
<dbReference type="InterPro" id="IPR006068">
    <property type="entry name" value="ATPase_P-typ_cation-transptr_C"/>
</dbReference>
<dbReference type="SUPFAM" id="SSF81653">
    <property type="entry name" value="Calcium ATPase, transduction domain A"/>
    <property type="match status" value="1"/>
</dbReference>
<dbReference type="GO" id="GO:0016020">
    <property type="term" value="C:membrane"/>
    <property type="evidence" value="ECO:0007669"/>
    <property type="project" value="InterPro"/>
</dbReference>
<dbReference type="PRINTS" id="PR00120">
    <property type="entry name" value="HATPASE"/>
</dbReference>
<dbReference type="InterPro" id="IPR018303">
    <property type="entry name" value="ATPase_P-typ_P_site"/>
</dbReference>
<protein>
    <recommendedName>
        <fullName evidence="2">P-type Cu(+) transporter</fullName>
        <ecNumber evidence="2">7.2.2.8</ecNumber>
    </recommendedName>
</protein>
<sequence length="908" mass="95667">MVTPPTGPHAAPTPPWHAQAAEEVLAALASQPRGLTTAEAQARLQRHGPNRLAEAPAVPLWRRLVRQFNNLLIIVLLVAAAITVALGHGVDAAVILAVVVLNVTIGLVQEGKAERALAAIRALLDPHAQVWRDGQLVETDAAHLVPGDVVQVAAGDRVAADVRWLRAHDLQIDEAALTGESVPVTKSVEAVAPTAELGDRHGMGYAGTLVTRGQGVGVVVATGMRTEMGRIGRLLQSVGETTTPLVRQMAQLGRWITLAVLAAAALLFGFGWGVRGLPAVDTFMAAVGLAVAAIPEGLPAILSVTLAIGVQRMARRRAIVRQLPAVETLGCVTVIGSDKTGTLTRNEMTVQAVVLAGGTVHVEGSGYAPQGALLRDGAPLQPAELWREAPALLALAEGAALCNDAELVPTEQGDWHLSGDPTEGALLTLAMKAGLQPRQLREERARVAVLPFESERRLMATAHAEGDGAVRVWVKGAPEAVLARCTHVMGPQGEPVALDAAWWQAQAEAQAAQGRRVLAVATATWPAARALTHEAIDGGLVLVGLVGIIDPPRPEAVTAIEQCRQAGIRVIMITGDHVVTARAIAAQLGLGAQPRALAGHEIQAMDETALRRAVREVDVFARAAPEHKLRLVRALQAEGHVVAMTGDGVNDAPALKAADVGVAMGHKGTEAAKQAAAMVLTDDNFATIAHAVEEGRTVYDNLRKVVTFLLPINGGESISLLIAVLFGLALPIAPVQILWVNMVSSIALAMVLAFEPTEADVMRRPPRPPREPILTGFVLWRIGLVSALFAAGIFGVYKGALLAGHEPALAQTLAVNTLVAMEVFYLFSVRYLKAPSFSWIGVRGTPRVLAAVGTACALQLAFTYAPFMHTWFGSAPLPLPWLAVSAGIGLAVLLVLELEKAVLRRHRR</sequence>
<dbReference type="GO" id="GO:0005524">
    <property type="term" value="F:ATP binding"/>
    <property type="evidence" value="ECO:0007669"/>
    <property type="project" value="UniProtKB-KW"/>
</dbReference>
<accession>A0A554WNS1</accession>
<feature type="transmembrane region" description="Helical" evidence="17">
    <location>
        <begin position="286"/>
        <end position="308"/>
    </location>
</feature>
<dbReference type="PROSITE" id="PS00154">
    <property type="entry name" value="ATPASE_E1_E2"/>
    <property type="match status" value="1"/>
</dbReference>
<dbReference type="GO" id="GO:0046872">
    <property type="term" value="F:metal ion binding"/>
    <property type="evidence" value="ECO:0007669"/>
    <property type="project" value="UniProtKB-KW"/>
</dbReference>
<feature type="transmembrane region" description="Helical" evidence="17">
    <location>
        <begin position="774"/>
        <end position="797"/>
    </location>
</feature>
<dbReference type="InterPro" id="IPR004014">
    <property type="entry name" value="ATPase_P-typ_cation-transptr_N"/>
</dbReference>
<feature type="domain" description="Cation-transporting P-type ATPase N-terminal" evidence="18">
    <location>
        <begin position="15"/>
        <end position="88"/>
    </location>
</feature>
<feature type="transmembrane region" description="Helical" evidence="17">
    <location>
        <begin position="809"/>
        <end position="827"/>
    </location>
</feature>
<dbReference type="Gene3D" id="2.70.150.10">
    <property type="entry name" value="Calcium-transporting ATPase, cytoplasmic transduction domain A"/>
    <property type="match status" value="1"/>
</dbReference>
<feature type="transmembrane region" description="Helical" evidence="17">
    <location>
        <begin position="705"/>
        <end position="730"/>
    </location>
</feature>
<evidence type="ECO:0000256" key="8">
    <source>
        <dbReference type="ARBA" id="ARBA00022796"/>
    </source>
</evidence>
<dbReference type="SUPFAM" id="SSF56784">
    <property type="entry name" value="HAD-like"/>
    <property type="match status" value="1"/>
</dbReference>
<dbReference type="InterPro" id="IPR023298">
    <property type="entry name" value="ATPase_P-typ_TM_dom_sf"/>
</dbReference>
<dbReference type="InterPro" id="IPR023214">
    <property type="entry name" value="HAD_sf"/>
</dbReference>
<dbReference type="SMART" id="SM00831">
    <property type="entry name" value="Cation_ATPase_N"/>
    <property type="match status" value="1"/>
</dbReference>
<dbReference type="FunFam" id="2.70.150.10:FF:000160">
    <property type="entry name" value="Sarcoplasmic/endoplasmic reticulum calcium ATPase 1"/>
    <property type="match status" value="1"/>
</dbReference>
<comment type="subcellular location">
    <subcellularLocation>
        <location evidence="1">Endomembrane system</location>
        <topology evidence="1">Multi-pass membrane protein</topology>
    </subcellularLocation>
</comment>